<evidence type="ECO:0000313" key="3">
    <source>
        <dbReference type="Proteomes" id="UP001189429"/>
    </source>
</evidence>
<evidence type="ECO:0000256" key="1">
    <source>
        <dbReference type="SAM" id="MobiDB-lite"/>
    </source>
</evidence>
<name>A0ABN9S377_9DINO</name>
<accession>A0ABN9S377</accession>
<gene>
    <name evidence="2" type="ORF">PCOR1329_LOCUS25527</name>
</gene>
<evidence type="ECO:0000313" key="2">
    <source>
        <dbReference type="EMBL" id="CAK0825395.1"/>
    </source>
</evidence>
<feature type="compositionally biased region" description="Low complexity" evidence="1">
    <location>
        <begin position="75"/>
        <end position="127"/>
    </location>
</feature>
<comment type="caution">
    <text evidence="2">The sequence shown here is derived from an EMBL/GenBank/DDBJ whole genome shotgun (WGS) entry which is preliminary data.</text>
</comment>
<dbReference type="EMBL" id="CAUYUJ010008918">
    <property type="protein sequence ID" value="CAK0825395.1"/>
    <property type="molecule type" value="Genomic_DNA"/>
</dbReference>
<keyword evidence="3" id="KW-1185">Reference proteome</keyword>
<sequence length="166" mass="16328">MHTVTGTSIIAAAQSDSHRRLSSRRTTRALNRVSRAWGGVPAGSGVPGGSVGGPSFCFLQASLPSGPYSAQESFTSESGAPTSTSTSGSTSPGGTATTPSSCGATLATRCSTSGSGASATTTLGDTTSKARSRVTTATTISATGSSTIGTLTLNAMILKADSYVIP</sequence>
<evidence type="ECO:0008006" key="4">
    <source>
        <dbReference type="Google" id="ProtNLM"/>
    </source>
</evidence>
<dbReference type="Proteomes" id="UP001189429">
    <property type="component" value="Unassembled WGS sequence"/>
</dbReference>
<organism evidence="2 3">
    <name type="scientific">Prorocentrum cordatum</name>
    <dbReference type="NCBI Taxonomy" id="2364126"/>
    <lineage>
        <taxon>Eukaryota</taxon>
        <taxon>Sar</taxon>
        <taxon>Alveolata</taxon>
        <taxon>Dinophyceae</taxon>
        <taxon>Prorocentrales</taxon>
        <taxon>Prorocentraceae</taxon>
        <taxon>Prorocentrum</taxon>
    </lineage>
</organism>
<protein>
    <recommendedName>
        <fullName evidence="4">Subtilisin</fullName>
    </recommendedName>
</protein>
<feature type="region of interest" description="Disordered" evidence="1">
    <location>
        <begin position="1"/>
        <end position="27"/>
    </location>
</feature>
<reference evidence="2" key="1">
    <citation type="submission" date="2023-10" db="EMBL/GenBank/DDBJ databases">
        <authorList>
            <person name="Chen Y."/>
            <person name="Shah S."/>
            <person name="Dougan E. K."/>
            <person name="Thang M."/>
            <person name="Chan C."/>
        </authorList>
    </citation>
    <scope>NUCLEOTIDE SEQUENCE [LARGE SCALE GENOMIC DNA]</scope>
</reference>
<proteinExistence type="predicted"/>
<feature type="region of interest" description="Disordered" evidence="1">
    <location>
        <begin position="68"/>
        <end position="132"/>
    </location>
</feature>